<accession>A0A9D3UX56</accession>
<evidence type="ECO:0000313" key="1">
    <source>
        <dbReference type="EMBL" id="KAH1063860.1"/>
    </source>
</evidence>
<keyword evidence="2" id="KW-1185">Reference proteome</keyword>
<evidence type="ECO:0000313" key="2">
    <source>
        <dbReference type="Proteomes" id="UP000828251"/>
    </source>
</evidence>
<name>A0A9D3UX56_9ROSI</name>
<organism evidence="1 2">
    <name type="scientific">Gossypium stocksii</name>
    <dbReference type="NCBI Taxonomy" id="47602"/>
    <lineage>
        <taxon>Eukaryota</taxon>
        <taxon>Viridiplantae</taxon>
        <taxon>Streptophyta</taxon>
        <taxon>Embryophyta</taxon>
        <taxon>Tracheophyta</taxon>
        <taxon>Spermatophyta</taxon>
        <taxon>Magnoliopsida</taxon>
        <taxon>eudicotyledons</taxon>
        <taxon>Gunneridae</taxon>
        <taxon>Pentapetalae</taxon>
        <taxon>rosids</taxon>
        <taxon>malvids</taxon>
        <taxon>Malvales</taxon>
        <taxon>Malvaceae</taxon>
        <taxon>Malvoideae</taxon>
        <taxon>Gossypium</taxon>
    </lineage>
</organism>
<sequence>MRDMWLFNLALLRHQFWILINNKDILCLKVFSPKYFLDGNIVNAKRIDKASFTWLSIAVVVETFKNGFDWQVGNGNCSNIQVDNWGIEDLNGGTVNSNMLNPHEKSVRDIWIENDRRWGIDKVYKLYGKVWGDRICSLPIGNESQRDRIICGFDQGCSRCGAIAETLIHALKDCLTSREILSIGGWDTSTMSRQYDRCIDWLE</sequence>
<dbReference type="Proteomes" id="UP000828251">
    <property type="component" value="Unassembled WGS sequence"/>
</dbReference>
<comment type="caution">
    <text evidence="1">The sequence shown here is derived from an EMBL/GenBank/DDBJ whole genome shotgun (WGS) entry which is preliminary data.</text>
</comment>
<dbReference type="EMBL" id="JAIQCV010000009">
    <property type="protein sequence ID" value="KAH1063860.1"/>
    <property type="molecule type" value="Genomic_DNA"/>
</dbReference>
<proteinExistence type="predicted"/>
<gene>
    <name evidence="1" type="ORF">J1N35_028847</name>
</gene>
<dbReference type="AlphaFoldDB" id="A0A9D3UX56"/>
<protein>
    <recommendedName>
        <fullName evidence="3">Reverse transcriptase zinc-binding domain-containing protein</fullName>
    </recommendedName>
</protein>
<evidence type="ECO:0008006" key="3">
    <source>
        <dbReference type="Google" id="ProtNLM"/>
    </source>
</evidence>
<reference evidence="1 2" key="1">
    <citation type="journal article" date="2021" name="Plant Biotechnol. J.">
        <title>Multi-omics assisted identification of the key and species-specific regulatory components of drought-tolerant mechanisms in Gossypium stocksii.</title>
        <authorList>
            <person name="Yu D."/>
            <person name="Ke L."/>
            <person name="Zhang D."/>
            <person name="Wu Y."/>
            <person name="Sun Y."/>
            <person name="Mei J."/>
            <person name="Sun J."/>
            <person name="Sun Y."/>
        </authorList>
    </citation>
    <scope>NUCLEOTIDE SEQUENCE [LARGE SCALE GENOMIC DNA]</scope>
    <source>
        <strain evidence="2">cv. E1</strain>
        <tissue evidence="1">Leaf</tissue>
    </source>
</reference>